<evidence type="ECO:0000313" key="7">
    <source>
        <dbReference type="Proteomes" id="UP001497744"/>
    </source>
</evidence>
<dbReference type="Gene3D" id="3.30.230.10">
    <property type="match status" value="1"/>
</dbReference>
<dbReference type="InterPro" id="IPR041095">
    <property type="entry name" value="EFG_II"/>
</dbReference>
<dbReference type="GO" id="GO:0003746">
    <property type="term" value="F:translation elongation factor activity"/>
    <property type="evidence" value="ECO:0007669"/>
    <property type="project" value="UniProtKB-KW"/>
</dbReference>
<evidence type="ECO:0000256" key="2">
    <source>
        <dbReference type="ARBA" id="ARBA00022917"/>
    </source>
</evidence>
<sequence length="828" mass="89276">MGFSALLNAAPKLRAAAWQNAILGRRCAKRLASTSSAHTKSDYYSTNDIRNIGIVAHIDAGKTTLAEALLARAHECDSRNMAGGGNVNLDFMEQEIKRGITIRAACSSFNWKRRHVNIIDTPGHTDFSGEVFNAMCVIDGCIIVVDGTKGVQAQTRHLNAALPPRMPRILFINKIDRPGVSIDDNLQSIRKHLRLHTVLVNVPKGDARDTTPQKSIASVLETDGASCQHTEHLLDALTDCLCNIDEDVADVYLTQGSVPTSTLVEGLARHVHNGNGNAADPGALRFRLNPGRRRPAAGCRVSTVPTTRAAACTGRPCKGAESPGTLHLTQGNTLVYSFKTVHGDHSHVHAFCKVVTGGSRTPTAASTIAGALTPGMRLHNLTLGKTAQAGKVYKIHGSTYQERARIVEGNESAAQPESSPGDIAMISGMNETRTGHILSTNPKQALPNHLAAPSTAHVAAKCVCFATFTAKDDTHAARLLDAMAKLKVEDPSVYYKHDPDAVEGLVVGGYGEFHLEILAELLKDDYGIPVNIGRLRVAFKVGLRYALIDFQESPTDTVEVSLNTDATTPEDRTHIGLQLIMEPMDTTKNANCADPIKTLTTTPEPPNGSPDFIATPDANAPLCQVSASLWRHKPPQVEDAFVKLLNPNGSEITHTEAALAASKTREIIASVKQLLLNALAAGPLIGGSMIHTRLKIAKLKLLPTSTVAGAKAVASKAIKNIYSRVPIEIQQPVVSLNIVAPTEYVGNIVTDLASQHVSLQRHRAEERPKGQHNKHDKRGHRSHRHYHNSGIGANEGGARVHQVSARSHQRCDHGRAKRHDAQEMQRSR</sequence>
<dbReference type="GO" id="GO:0005739">
    <property type="term" value="C:mitochondrion"/>
    <property type="evidence" value="ECO:0007669"/>
    <property type="project" value="TreeGrafter"/>
</dbReference>
<dbReference type="AlphaFoldDB" id="A0AAV4M2A9"/>
<keyword evidence="7" id="KW-1185">Reference proteome</keyword>
<reference evidence="6 7" key="1">
    <citation type="submission" date="2021-06" db="EMBL/GenBank/DDBJ databases">
        <title>Genome sequence of Babesia caballi.</title>
        <authorList>
            <person name="Yamagishi J."/>
            <person name="Kidaka T."/>
            <person name="Ochi A."/>
        </authorList>
    </citation>
    <scope>NUCLEOTIDE SEQUENCE [LARGE SCALE GENOMIC DNA]</scope>
    <source>
        <strain evidence="6">USDA-D6B2</strain>
    </source>
</reference>
<protein>
    <submittedName>
        <fullName evidence="6">Elongation factor G</fullName>
    </submittedName>
</protein>
<dbReference type="InterPro" id="IPR027417">
    <property type="entry name" value="P-loop_NTPase"/>
</dbReference>
<dbReference type="InterPro" id="IPR005225">
    <property type="entry name" value="Small_GTP-bd"/>
</dbReference>
<feature type="domain" description="Tr-type G" evidence="5">
    <location>
        <begin position="47"/>
        <end position="246"/>
    </location>
</feature>
<dbReference type="InterPro" id="IPR035647">
    <property type="entry name" value="EFG_III/V"/>
</dbReference>
<dbReference type="GO" id="GO:0005525">
    <property type="term" value="F:GTP binding"/>
    <property type="evidence" value="ECO:0007669"/>
    <property type="project" value="UniProtKB-KW"/>
</dbReference>
<dbReference type="GO" id="GO:0032543">
    <property type="term" value="P:mitochondrial translation"/>
    <property type="evidence" value="ECO:0007669"/>
    <property type="project" value="TreeGrafter"/>
</dbReference>
<feature type="compositionally biased region" description="Basic residues" evidence="4">
    <location>
        <begin position="770"/>
        <end position="787"/>
    </location>
</feature>
<dbReference type="PANTHER" id="PTHR43261">
    <property type="entry name" value="TRANSLATION ELONGATION FACTOR G-RELATED"/>
    <property type="match status" value="1"/>
</dbReference>
<dbReference type="Gene3D" id="3.30.70.240">
    <property type="match status" value="1"/>
</dbReference>
<accession>A0AAV4M2A9</accession>
<dbReference type="GO" id="GO:0003924">
    <property type="term" value="F:GTPase activity"/>
    <property type="evidence" value="ECO:0007669"/>
    <property type="project" value="InterPro"/>
</dbReference>
<dbReference type="PANTHER" id="PTHR43261:SF1">
    <property type="entry name" value="RIBOSOME-RELEASING FACTOR 2, MITOCHONDRIAL"/>
    <property type="match status" value="1"/>
</dbReference>
<feature type="region of interest" description="Disordered" evidence="4">
    <location>
        <begin position="759"/>
        <end position="828"/>
    </location>
</feature>
<dbReference type="SUPFAM" id="SSF54980">
    <property type="entry name" value="EF-G C-terminal domain-like"/>
    <property type="match status" value="1"/>
</dbReference>
<dbReference type="Gene3D" id="3.30.70.870">
    <property type="entry name" value="Elongation Factor G (Translational Gtpase), domain 3"/>
    <property type="match status" value="1"/>
</dbReference>
<dbReference type="Gene3D" id="3.40.50.300">
    <property type="entry name" value="P-loop containing nucleotide triphosphate hydrolases"/>
    <property type="match status" value="1"/>
</dbReference>
<proteinExistence type="predicted"/>
<dbReference type="InterPro" id="IPR014721">
    <property type="entry name" value="Ribsml_uS5_D2-typ_fold_subgr"/>
</dbReference>
<dbReference type="PROSITE" id="PS51722">
    <property type="entry name" value="G_TR_2"/>
    <property type="match status" value="1"/>
</dbReference>
<dbReference type="Pfam" id="PF00009">
    <property type="entry name" value="GTP_EFTU"/>
    <property type="match status" value="1"/>
</dbReference>
<dbReference type="SUPFAM" id="SSF52540">
    <property type="entry name" value="P-loop containing nucleoside triphosphate hydrolases"/>
    <property type="match status" value="1"/>
</dbReference>
<keyword evidence="6" id="KW-0251">Elongation factor</keyword>
<gene>
    <name evidence="6" type="ORF">BcabD6B2_55440</name>
</gene>
<dbReference type="Gene3D" id="2.40.30.10">
    <property type="entry name" value="Translation factors"/>
    <property type="match status" value="1"/>
</dbReference>
<keyword evidence="1" id="KW-0547">Nucleotide-binding</keyword>
<dbReference type="Proteomes" id="UP001497744">
    <property type="component" value="Unassembled WGS sequence"/>
</dbReference>
<feature type="compositionally biased region" description="Basic and acidic residues" evidence="4">
    <location>
        <begin position="809"/>
        <end position="828"/>
    </location>
</feature>
<keyword evidence="3" id="KW-0342">GTP-binding</keyword>
<dbReference type="RefSeq" id="XP_067718177.1">
    <property type="nucleotide sequence ID" value="XM_067862076.1"/>
</dbReference>
<evidence type="ECO:0000256" key="4">
    <source>
        <dbReference type="SAM" id="MobiDB-lite"/>
    </source>
</evidence>
<dbReference type="GO" id="GO:0032790">
    <property type="term" value="P:ribosome disassembly"/>
    <property type="evidence" value="ECO:0007669"/>
    <property type="project" value="TreeGrafter"/>
</dbReference>
<dbReference type="InterPro" id="IPR000795">
    <property type="entry name" value="T_Tr_GTP-bd_dom"/>
</dbReference>
<comment type="caution">
    <text evidence="6">The sequence shown here is derived from an EMBL/GenBank/DDBJ whole genome shotgun (WGS) entry which is preliminary data.</text>
</comment>
<organism evidence="6 7">
    <name type="scientific">Babesia caballi</name>
    <dbReference type="NCBI Taxonomy" id="5871"/>
    <lineage>
        <taxon>Eukaryota</taxon>
        <taxon>Sar</taxon>
        <taxon>Alveolata</taxon>
        <taxon>Apicomplexa</taxon>
        <taxon>Aconoidasida</taxon>
        <taxon>Piroplasmida</taxon>
        <taxon>Babesiidae</taxon>
        <taxon>Babesia</taxon>
    </lineage>
</organism>
<dbReference type="Pfam" id="PF14492">
    <property type="entry name" value="EFG_III"/>
    <property type="match status" value="1"/>
</dbReference>
<evidence type="ECO:0000256" key="3">
    <source>
        <dbReference type="ARBA" id="ARBA00023134"/>
    </source>
</evidence>
<evidence type="ECO:0000313" key="6">
    <source>
        <dbReference type="EMBL" id="GIX66108.1"/>
    </source>
</evidence>
<name>A0AAV4M2A9_BABCB</name>
<evidence type="ECO:0000259" key="5">
    <source>
        <dbReference type="PROSITE" id="PS51722"/>
    </source>
</evidence>
<keyword evidence="2" id="KW-0648">Protein biosynthesis</keyword>
<dbReference type="PRINTS" id="PR00315">
    <property type="entry name" value="ELONGATNFCT"/>
</dbReference>
<evidence type="ECO:0000256" key="1">
    <source>
        <dbReference type="ARBA" id="ARBA00022741"/>
    </source>
</evidence>
<dbReference type="NCBIfam" id="TIGR00231">
    <property type="entry name" value="small_GTP"/>
    <property type="match status" value="1"/>
</dbReference>
<dbReference type="EMBL" id="BPLF01000006">
    <property type="protein sequence ID" value="GIX66108.1"/>
    <property type="molecule type" value="Genomic_DNA"/>
</dbReference>
<dbReference type="GeneID" id="94197589"/>